<dbReference type="OrthoDB" id="19501at2759"/>
<dbReference type="AlphaFoldDB" id="A0A5B7I3X9"/>
<proteinExistence type="predicted"/>
<organism evidence="2 3">
    <name type="scientific">Portunus trituberculatus</name>
    <name type="common">Swimming crab</name>
    <name type="synonym">Neptunus trituberculatus</name>
    <dbReference type="NCBI Taxonomy" id="210409"/>
    <lineage>
        <taxon>Eukaryota</taxon>
        <taxon>Metazoa</taxon>
        <taxon>Ecdysozoa</taxon>
        <taxon>Arthropoda</taxon>
        <taxon>Crustacea</taxon>
        <taxon>Multicrustacea</taxon>
        <taxon>Malacostraca</taxon>
        <taxon>Eumalacostraca</taxon>
        <taxon>Eucarida</taxon>
        <taxon>Decapoda</taxon>
        <taxon>Pleocyemata</taxon>
        <taxon>Brachyura</taxon>
        <taxon>Eubrachyura</taxon>
        <taxon>Portunoidea</taxon>
        <taxon>Portunidae</taxon>
        <taxon>Portuninae</taxon>
        <taxon>Portunus</taxon>
    </lineage>
</organism>
<accession>A0A5B7I3X9</accession>
<sequence length="148" mass="15950">MRSPHRSAGKGGTWSLGRLHMHPPPIPPSAPPPSPPITNQNMNEGLRVLTPETHHPECMDKGAMMDIQKPSPPKLPAPSSPATARPRGRFVFLAASSVSLKATRCSVIALLTVVVMMTQGTLAQDSTIRLRQGNVKGVSMNVSYEYCM</sequence>
<keyword evidence="3" id="KW-1185">Reference proteome</keyword>
<dbReference type="Proteomes" id="UP000324222">
    <property type="component" value="Unassembled WGS sequence"/>
</dbReference>
<name>A0A5B7I3X9_PORTR</name>
<feature type="compositionally biased region" description="Pro residues" evidence="1">
    <location>
        <begin position="70"/>
        <end position="79"/>
    </location>
</feature>
<evidence type="ECO:0000256" key="1">
    <source>
        <dbReference type="SAM" id="MobiDB-lite"/>
    </source>
</evidence>
<dbReference type="EMBL" id="VSRR010048483">
    <property type="protein sequence ID" value="MPC78462.1"/>
    <property type="molecule type" value="Genomic_DNA"/>
</dbReference>
<comment type="caution">
    <text evidence="2">The sequence shown here is derived from an EMBL/GenBank/DDBJ whole genome shotgun (WGS) entry which is preliminary data.</text>
</comment>
<evidence type="ECO:0000313" key="2">
    <source>
        <dbReference type="EMBL" id="MPC78462.1"/>
    </source>
</evidence>
<reference evidence="2 3" key="1">
    <citation type="submission" date="2019-05" db="EMBL/GenBank/DDBJ databases">
        <title>Another draft genome of Portunus trituberculatus and its Hox gene families provides insights of decapod evolution.</title>
        <authorList>
            <person name="Jeong J.-H."/>
            <person name="Song I."/>
            <person name="Kim S."/>
            <person name="Choi T."/>
            <person name="Kim D."/>
            <person name="Ryu S."/>
            <person name="Kim W."/>
        </authorList>
    </citation>
    <scope>NUCLEOTIDE SEQUENCE [LARGE SCALE GENOMIC DNA]</scope>
    <source>
        <tissue evidence="2">Muscle</tissue>
    </source>
</reference>
<feature type="region of interest" description="Disordered" evidence="1">
    <location>
        <begin position="1"/>
        <end position="84"/>
    </location>
</feature>
<feature type="compositionally biased region" description="Pro residues" evidence="1">
    <location>
        <begin position="22"/>
        <end position="36"/>
    </location>
</feature>
<evidence type="ECO:0000313" key="3">
    <source>
        <dbReference type="Proteomes" id="UP000324222"/>
    </source>
</evidence>
<gene>
    <name evidence="2" type="ORF">E2C01_072949</name>
</gene>
<protein>
    <submittedName>
        <fullName evidence="2">Uncharacterized protein</fullName>
    </submittedName>
</protein>